<accession>A0AAW1TTQ8</accession>
<reference evidence="1 2" key="1">
    <citation type="submission" date="2023-03" db="EMBL/GenBank/DDBJ databases">
        <title>Genome insight into feeding habits of ladybird beetles.</title>
        <authorList>
            <person name="Li H.-S."/>
            <person name="Huang Y.-H."/>
            <person name="Pang H."/>
        </authorList>
    </citation>
    <scope>NUCLEOTIDE SEQUENCE [LARGE SCALE GENOMIC DNA]</scope>
    <source>
        <strain evidence="1">SYSU_2023b</strain>
        <tissue evidence="1">Whole body</tissue>
    </source>
</reference>
<dbReference type="Pfam" id="PF10274">
    <property type="entry name" value="ParcG"/>
    <property type="match status" value="1"/>
</dbReference>
<name>A0AAW1TTQ8_9CUCU</name>
<dbReference type="PANTHER" id="PTHR21207">
    <property type="entry name" value="PARKIN COREGULATED GENE PROTEIN PARK2 COREGULATED"/>
    <property type="match status" value="1"/>
</dbReference>
<dbReference type="AlphaFoldDB" id="A0AAW1TTQ8"/>
<protein>
    <submittedName>
        <fullName evidence="1">Uncharacterized protein</fullName>
    </submittedName>
</protein>
<organism evidence="1 2">
    <name type="scientific">Henosepilachna vigintioctopunctata</name>
    <dbReference type="NCBI Taxonomy" id="420089"/>
    <lineage>
        <taxon>Eukaryota</taxon>
        <taxon>Metazoa</taxon>
        <taxon>Ecdysozoa</taxon>
        <taxon>Arthropoda</taxon>
        <taxon>Hexapoda</taxon>
        <taxon>Insecta</taxon>
        <taxon>Pterygota</taxon>
        <taxon>Neoptera</taxon>
        <taxon>Endopterygota</taxon>
        <taxon>Coleoptera</taxon>
        <taxon>Polyphaga</taxon>
        <taxon>Cucujiformia</taxon>
        <taxon>Coccinelloidea</taxon>
        <taxon>Coccinellidae</taxon>
        <taxon>Epilachninae</taxon>
        <taxon>Epilachnini</taxon>
        <taxon>Henosepilachna</taxon>
    </lineage>
</organism>
<evidence type="ECO:0000313" key="2">
    <source>
        <dbReference type="Proteomes" id="UP001431783"/>
    </source>
</evidence>
<dbReference type="InterPro" id="IPR019399">
    <property type="entry name" value="Parkin_co-regulated_protein"/>
</dbReference>
<dbReference type="EMBL" id="JARQZJ010000031">
    <property type="protein sequence ID" value="KAK9874174.1"/>
    <property type="molecule type" value="Genomic_DNA"/>
</dbReference>
<dbReference type="GO" id="GO:0030544">
    <property type="term" value="F:Hsp70 protein binding"/>
    <property type="evidence" value="ECO:0007669"/>
    <property type="project" value="TreeGrafter"/>
</dbReference>
<evidence type="ECO:0000313" key="1">
    <source>
        <dbReference type="EMBL" id="KAK9874174.1"/>
    </source>
</evidence>
<dbReference type="Proteomes" id="UP001431783">
    <property type="component" value="Unassembled WGS sequence"/>
</dbReference>
<keyword evidence="2" id="KW-1185">Reference proteome</keyword>
<proteinExistence type="predicted"/>
<comment type="caution">
    <text evidence="1">The sequence shown here is derived from an EMBL/GenBank/DDBJ whole genome shotgun (WGS) entry which is preliminary data.</text>
</comment>
<sequence>MVCGKEFRSSLRKPLSEVPKSAGKRIVPAFSVQSRQNGTRVAPPPSCYALQARPPPENLFRYRYFRGDFPIALETKGISWKTDISKLDFHFYLPMFFEGLTETEHPTRQLLPVLNMFKNCNVNCGDEIDYTQTRGENVSDLINETLELMERTGGEDAFINIKYLVPTYESCLLN</sequence>
<dbReference type="PANTHER" id="PTHR21207:SF2">
    <property type="entry name" value="PARKIN COREGULATED GENE PROTEIN"/>
    <property type="match status" value="1"/>
</dbReference>
<dbReference type="GO" id="GO:0051879">
    <property type="term" value="F:Hsp90 protein binding"/>
    <property type="evidence" value="ECO:0007669"/>
    <property type="project" value="TreeGrafter"/>
</dbReference>
<gene>
    <name evidence="1" type="ORF">WA026_002526</name>
</gene>